<gene>
    <name evidence="1" type="ORF">Q2T42_21930</name>
</gene>
<keyword evidence="1" id="KW-0436">Ligase</keyword>
<evidence type="ECO:0000313" key="1">
    <source>
        <dbReference type="EMBL" id="WNZ44463.1"/>
    </source>
</evidence>
<name>A0AA96WSB9_LEPBY</name>
<accession>A0AA96WSB9</accession>
<dbReference type="RefSeq" id="WP_316426548.1">
    <property type="nucleotide sequence ID" value="NZ_CP130144.1"/>
</dbReference>
<dbReference type="GO" id="GO:0016874">
    <property type="term" value="F:ligase activity"/>
    <property type="evidence" value="ECO:0007669"/>
    <property type="project" value="UniProtKB-KW"/>
</dbReference>
<dbReference type="Gene3D" id="3.40.50.620">
    <property type="entry name" value="HUPs"/>
    <property type="match status" value="1"/>
</dbReference>
<dbReference type="InterPro" id="IPR014729">
    <property type="entry name" value="Rossmann-like_a/b/a_fold"/>
</dbReference>
<reference evidence="1" key="1">
    <citation type="journal article" date="2023" name="Plants (Basel)">
        <title>Genomic Analysis of Leptolyngbya boryana CZ1 Reveals Efficient Carbon Fixation Modules.</title>
        <authorList>
            <person name="Bai X."/>
            <person name="Wang H."/>
            <person name="Cheng W."/>
            <person name="Wang J."/>
            <person name="Ma M."/>
            <person name="Hu H."/>
            <person name="Song Z."/>
            <person name="Ma H."/>
            <person name="Fan Y."/>
            <person name="Du C."/>
            <person name="Xu J."/>
        </authorList>
    </citation>
    <scope>NUCLEOTIDE SEQUENCE</scope>
    <source>
        <strain evidence="1">CZ1</strain>
    </source>
</reference>
<organism evidence="1">
    <name type="scientific">Leptolyngbya boryana CZ1</name>
    <dbReference type="NCBI Taxonomy" id="3060204"/>
    <lineage>
        <taxon>Bacteria</taxon>
        <taxon>Bacillati</taxon>
        <taxon>Cyanobacteriota</taxon>
        <taxon>Cyanophyceae</taxon>
        <taxon>Leptolyngbyales</taxon>
        <taxon>Leptolyngbyaceae</taxon>
        <taxon>Leptolyngbya group</taxon>
        <taxon>Leptolyngbya</taxon>
    </lineage>
</organism>
<dbReference type="InterPro" id="IPR018317">
    <property type="entry name" value="QueC"/>
</dbReference>
<sequence length="475" mass="53870">MEKHNVQDKDYTLIFSPVMDRNGNVCFVDHSRNRKSTIGIVVDDSNFGYRIQQEFPSIIADLIDLAVAIHASDRLSLQNLRHQQARISIVLPVRHPELLSADPFQEKLSDLLEWATGSRWVFDFRKRLASERSVEQQPLLSPINSYVDEIALWSGGLDALAGLYTRLKANPEKSFMLFGAGSNDNAFDRQKRVFQVLRQSSPNNLHLCQIPIRFSASNQHQKNKISRARGIVFTLLGSACAYLMGQRVLHLYENGIGAINLPYRKSAVGLDHSRSVHPLTLLKVSELISGLLGEEFQVKNPFLFWTKARMCRTLAEDGRNDLQLLTMSCDRPHRQQPTQCGYCSSCILRKQAIAASLMEDKTRYIVPHGNKLSGDTNLYLQHMLLQVSTLRDLLKVSDVFSVQWESLTRRFPELDDIVDRAAMAEDVLPADMQKHLIRLYQTYVAEWAAVEPRISADFLNQVSDQQSSDGCLTVI</sequence>
<dbReference type="SUPFAM" id="SSF52402">
    <property type="entry name" value="Adenine nucleotide alpha hydrolases-like"/>
    <property type="match status" value="1"/>
</dbReference>
<reference evidence="1" key="2">
    <citation type="submission" date="2023-07" db="EMBL/GenBank/DDBJ databases">
        <authorList>
            <person name="Bai X.-H."/>
            <person name="Wang H.-H."/>
            <person name="Wang J."/>
            <person name="Ma M.-Y."/>
            <person name="Hu H.-H."/>
            <person name="Song Z.-L."/>
            <person name="Ma H.-G."/>
            <person name="Fan Y."/>
            <person name="Du C.-Y."/>
            <person name="Xu J.-C."/>
        </authorList>
    </citation>
    <scope>NUCLEOTIDE SEQUENCE</scope>
    <source>
        <strain evidence="1">CZ1</strain>
    </source>
</reference>
<dbReference type="AlphaFoldDB" id="A0AA96WSB9"/>
<dbReference type="Pfam" id="PF06508">
    <property type="entry name" value="QueC"/>
    <property type="match status" value="1"/>
</dbReference>
<protein>
    <submittedName>
        <fullName evidence="1">7-cyano-7-deazaguanine synthase</fullName>
        <ecNumber evidence="1">6.3.4.20</ecNumber>
    </submittedName>
</protein>
<proteinExistence type="predicted"/>
<dbReference type="EC" id="6.3.4.20" evidence="1"/>
<dbReference type="EMBL" id="CP130144">
    <property type="protein sequence ID" value="WNZ44463.1"/>
    <property type="molecule type" value="Genomic_DNA"/>
</dbReference>